<protein>
    <submittedName>
        <fullName evidence="2">Uncharacterized protein</fullName>
    </submittedName>
</protein>
<keyword evidence="3" id="KW-1185">Reference proteome</keyword>
<comment type="caution">
    <text evidence="2">The sequence shown here is derived from an EMBL/GenBank/DDBJ whole genome shotgun (WGS) entry which is preliminary data.</text>
</comment>
<organism evidence="2 3">
    <name type="scientific">Tetrapyrgos nigripes</name>
    <dbReference type="NCBI Taxonomy" id="182062"/>
    <lineage>
        <taxon>Eukaryota</taxon>
        <taxon>Fungi</taxon>
        <taxon>Dikarya</taxon>
        <taxon>Basidiomycota</taxon>
        <taxon>Agaricomycotina</taxon>
        <taxon>Agaricomycetes</taxon>
        <taxon>Agaricomycetidae</taxon>
        <taxon>Agaricales</taxon>
        <taxon>Marasmiineae</taxon>
        <taxon>Marasmiaceae</taxon>
        <taxon>Tetrapyrgos</taxon>
    </lineage>
</organism>
<accession>A0A8H5B039</accession>
<reference evidence="2 3" key="1">
    <citation type="journal article" date="2020" name="ISME J.">
        <title>Uncovering the hidden diversity of litter-decomposition mechanisms in mushroom-forming fungi.</title>
        <authorList>
            <person name="Floudas D."/>
            <person name="Bentzer J."/>
            <person name="Ahren D."/>
            <person name="Johansson T."/>
            <person name="Persson P."/>
            <person name="Tunlid A."/>
        </authorList>
    </citation>
    <scope>NUCLEOTIDE SEQUENCE [LARGE SCALE GENOMIC DNA]</scope>
    <source>
        <strain evidence="2 3">CBS 291.85</strain>
    </source>
</reference>
<feature type="compositionally biased region" description="Pro residues" evidence="1">
    <location>
        <begin position="90"/>
        <end position="101"/>
    </location>
</feature>
<evidence type="ECO:0000256" key="1">
    <source>
        <dbReference type="SAM" id="MobiDB-lite"/>
    </source>
</evidence>
<feature type="compositionally biased region" description="Low complexity" evidence="1">
    <location>
        <begin position="78"/>
        <end position="89"/>
    </location>
</feature>
<sequence length="254" mass="26781">MDDAVSPTTNGTKQEAQNNDELLAEIFGGSSAPSDQGAAGQSLFKRSTEIPKHQAAPSASVDPLGGLFSTSSPPPPASNANSVFSLPQSQSPPAPAAPAQPAPSRLTAYHCLRKERCQDNTNASNLRCKTWCSHDPSEIPCSKAAVPKTQQLQMLPMSNPDVNPGVDRNAADEGDCACRKCDTVAVTDIVQSIIVLMEKYTEEYAKHRSVAPFPLSATVATVVVVVQPAAVGGAAPPHPLLYGSSILKQQLRLW</sequence>
<proteinExistence type="predicted"/>
<evidence type="ECO:0000313" key="2">
    <source>
        <dbReference type="EMBL" id="KAF5314211.1"/>
    </source>
</evidence>
<gene>
    <name evidence="2" type="ORF">D9758_017835</name>
</gene>
<feature type="region of interest" description="Disordered" evidence="1">
    <location>
        <begin position="1"/>
        <end position="102"/>
    </location>
</feature>
<evidence type="ECO:0000313" key="3">
    <source>
        <dbReference type="Proteomes" id="UP000559256"/>
    </source>
</evidence>
<feature type="compositionally biased region" description="Polar residues" evidence="1">
    <location>
        <begin position="1"/>
        <end position="20"/>
    </location>
</feature>
<dbReference type="EMBL" id="JAACJM010000511">
    <property type="protein sequence ID" value="KAF5314211.1"/>
    <property type="molecule type" value="Genomic_DNA"/>
</dbReference>
<name>A0A8H5B039_9AGAR</name>
<dbReference type="AlphaFoldDB" id="A0A8H5B039"/>
<dbReference type="Proteomes" id="UP000559256">
    <property type="component" value="Unassembled WGS sequence"/>
</dbReference>